<feature type="modified residue" description="Phosphohistidine" evidence="1">
    <location>
        <position position="137"/>
    </location>
</feature>
<dbReference type="AlphaFoldDB" id="A0AAD9L840"/>
<comment type="caution">
    <text evidence="4">The sequence shown here is derived from an EMBL/GenBank/DDBJ whole genome shotgun (WGS) entry which is preliminary data.</text>
</comment>
<feature type="region of interest" description="Disordered" evidence="2">
    <location>
        <begin position="1"/>
        <end position="100"/>
    </location>
</feature>
<dbReference type="InterPro" id="IPR036641">
    <property type="entry name" value="HPT_dom_sf"/>
</dbReference>
<dbReference type="PANTHER" id="PTHR28242:SF52">
    <property type="entry name" value="PHOSPHORELAY INTERMEDIATE PROTEIN YPD1"/>
    <property type="match status" value="1"/>
</dbReference>
<dbReference type="GO" id="GO:0005634">
    <property type="term" value="C:nucleus"/>
    <property type="evidence" value="ECO:0007669"/>
    <property type="project" value="TreeGrafter"/>
</dbReference>
<dbReference type="SUPFAM" id="SSF47226">
    <property type="entry name" value="Histidine-containing phosphotransfer domain, HPT domain"/>
    <property type="match status" value="1"/>
</dbReference>
<dbReference type="PROSITE" id="PS50894">
    <property type="entry name" value="HPT"/>
    <property type="match status" value="1"/>
</dbReference>
<sequence>MSPSSPTSPSQAQHKESSPKAEKKVEEAPQTSQDPPTASSSAPVPAAEPEDDSDDLDLPEVGDVPKSPDGVIEMDTLQQIREMDDEDEDEDGDEDSDPREFSRSIVWGFFDQAEKTFGEMQQALRERDLDRLSSLGHFLKGSSAALGIIKVQAICEKIQHYGHKHDEDQQKIEEEDALKRIASLLKECKKDYVVAKAWLVNLYESGE</sequence>
<dbReference type="InterPro" id="IPR045871">
    <property type="entry name" value="AHP1-5/YPD1"/>
</dbReference>
<feature type="compositionally biased region" description="Acidic residues" evidence="2">
    <location>
        <begin position="83"/>
        <end position="97"/>
    </location>
</feature>
<protein>
    <submittedName>
        <fullName evidence="4">Histidine-phosphotransfer domain HPT domain-containing protein</fullName>
    </submittedName>
</protein>
<reference evidence="4" key="1">
    <citation type="submission" date="2023-02" db="EMBL/GenBank/DDBJ databases">
        <title>Identification and recombinant expression of a fungal hydrolase from Papiliotrema laurentii that hydrolyzes apple cutin and clears colloidal polyester polyurethane.</title>
        <authorList>
            <consortium name="DOE Joint Genome Institute"/>
            <person name="Roman V.A."/>
            <person name="Bojanowski C."/>
            <person name="Crable B.R."/>
            <person name="Wagner D.N."/>
            <person name="Hung C.S."/>
            <person name="Nadeau L.J."/>
            <person name="Schratz L."/>
            <person name="Haridas S."/>
            <person name="Pangilinan J."/>
            <person name="Lipzen A."/>
            <person name="Na H."/>
            <person name="Yan M."/>
            <person name="Ng V."/>
            <person name="Grigoriev I.V."/>
            <person name="Spatafora J.W."/>
            <person name="Barlow D."/>
            <person name="Biffinger J."/>
            <person name="Kelley-Loughnane N."/>
            <person name="Varaljay V.A."/>
            <person name="Crookes-Goodson W.J."/>
        </authorList>
    </citation>
    <scope>NUCLEOTIDE SEQUENCE</scope>
    <source>
        <strain evidence="4">5307AH</strain>
    </source>
</reference>
<dbReference type="Pfam" id="PF01627">
    <property type="entry name" value="Hpt"/>
    <property type="match status" value="1"/>
</dbReference>
<dbReference type="GO" id="GO:0043424">
    <property type="term" value="F:protein histidine kinase binding"/>
    <property type="evidence" value="ECO:0007669"/>
    <property type="project" value="InterPro"/>
</dbReference>
<feature type="compositionally biased region" description="Low complexity" evidence="2">
    <location>
        <begin position="1"/>
        <end position="10"/>
    </location>
</feature>
<organism evidence="4 5">
    <name type="scientific">Papiliotrema laurentii</name>
    <name type="common">Cryptococcus laurentii</name>
    <dbReference type="NCBI Taxonomy" id="5418"/>
    <lineage>
        <taxon>Eukaryota</taxon>
        <taxon>Fungi</taxon>
        <taxon>Dikarya</taxon>
        <taxon>Basidiomycota</taxon>
        <taxon>Agaricomycotina</taxon>
        <taxon>Tremellomycetes</taxon>
        <taxon>Tremellales</taxon>
        <taxon>Rhynchogastremaceae</taxon>
        <taxon>Papiliotrema</taxon>
    </lineage>
</organism>
<dbReference type="GO" id="GO:0005737">
    <property type="term" value="C:cytoplasm"/>
    <property type="evidence" value="ECO:0007669"/>
    <property type="project" value="TreeGrafter"/>
</dbReference>
<dbReference type="InterPro" id="IPR008207">
    <property type="entry name" value="Sig_transdc_His_kin_Hpt_dom"/>
</dbReference>
<evidence type="ECO:0000313" key="5">
    <source>
        <dbReference type="Proteomes" id="UP001182556"/>
    </source>
</evidence>
<name>A0AAD9L840_PAPLA</name>
<dbReference type="EMBL" id="JAODAN010000002">
    <property type="protein sequence ID" value="KAK1926543.1"/>
    <property type="molecule type" value="Genomic_DNA"/>
</dbReference>
<dbReference type="GO" id="GO:0009927">
    <property type="term" value="F:histidine phosphotransfer kinase activity"/>
    <property type="evidence" value="ECO:0007669"/>
    <property type="project" value="InterPro"/>
</dbReference>
<accession>A0AAD9L840</accession>
<feature type="compositionally biased region" description="Low complexity" evidence="2">
    <location>
        <begin position="34"/>
        <end position="47"/>
    </location>
</feature>
<evidence type="ECO:0000256" key="2">
    <source>
        <dbReference type="SAM" id="MobiDB-lite"/>
    </source>
</evidence>
<evidence type="ECO:0000313" key="4">
    <source>
        <dbReference type="EMBL" id="KAK1926543.1"/>
    </source>
</evidence>
<dbReference type="Proteomes" id="UP001182556">
    <property type="component" value="Unassembled WGS sequence"/>
</dbReference>
<feature type="compositionally biased region" description="Acidic residues" evidence="2">
    <location>
        <begin position="48"/>
        <end position="60"/>
    </location>
</feature>
<dbReference type="CDD" id="cd00088">
    <property type="entry name" value="HPT"/>
    <property type="match status" value="1"/>
</dbReference>
<evidence type="ECO:0000256" key="1">
    <source>
        <dbReference type="PROSITE-ProRule" id="PRU00110"/>
    </source>
</evidence>
<dbReference type="GO" id="GO:0000160">
    <property type="term" value="P:phosphorelay signal transduction system"/>
    <property type="evidence" value="ECO:0007669"/>
    <property type="project" value="InterPro"/>
</dbReference>
<keyword evidence="1" id="KW-0597">Phosphoprotein</keyword>
<gene>
    <name evidence="4" type="ORF">DB88DRAFT_482237</name>
</gene>
<feature type="compositionally biased region" description="Basic and acidic residues" evidence="2">
    <location>
        <begin position="13"/>
        <end position="27"/>
    </location>
</feature>
<keyword evidence="5" id="KW-1185">Reference proteome</keyword>
<evidence type="ECO:0000259" key="3">
    <source>
        <dbReference type="PROSITE" id="PS50894"/>
    </source>
</evidence>
<dbReference type="Gene3D" id="1.20.120.160">
    <property type="entry name" value="HPT domain"/>
    <property type="match status" value="1"/>
</dbReference>
<feature type="domain" description="HPt" evidence="3">
    <location>
        <begin position="98"/>
        <end position="198"/>
    </location>
</feature>
<dbReference type="PANTHER" id="PTHR28242">
    <property type="entry name" value="PHOSPHORELAY INTERMEDIATE PROTEIN YPD1"/>
    <property type="match status" value="1"/>
</dbReference>
<proteinExistence type="predicted"/>